<gene>
    <name evidence="2" type="ORF">PCON_11675</name>
</gene>
<organism evidence="2 3">
    <name type="scientific">Pyronema omphalodes (strain CBS 100304)</name>
    <name type="common">Pyronema confluens</name>
    <dbReference type="NCBI Taxonomy" id="1076935"/>
    <lineage>
        <taxon>Eukaryota</taxon>
        <taxon>Fungi</taxon>
        <taxon>Dikarya</taxon>
        <taxon>Ascomycota</taxon>
        <taxon>Pezizomycotina</taxon>
        <taxon>Pezizomycetes</taxon>
        <taxon>Pezizales</taxon>
        <taxon>Pyronemataceae</taxon>
        <taxon>Pyronema</taxon>
    </lineage>
</organism>
<name>U4L5J7_PYROM</name>
<evidence type="ECO:0000313" key="3">
    <source>
        <dbReference type="Proteomes" id="UP000018144"/>
    </source>
</evidence>
<proteinExistence type="predicted"/>
<dbReference type="EMBL" id="HF935675">
    <property type="protein sequence ID" value="CCX12081.1"/>
    <property type="molecule type" value="Genomic_DNA"/>
</dbReference>
<feature type="region of interest" description="Disordered" evidence="1">
    <location>
        <begin position="1"/>
        <end position="24"/>
    </location>
</feature>
<evidence type="ECO:0000256" key="1">
    <source>
        <dbReference type="SAM" id="MobiDB-lite"/>
    </source>
</evidence>
<keyword evidence="3" id="KW-1185">Reference proteome</keyword>
<sequence>MGSAHHLICANPKDNKYPWPEDKS</sequence>
<reference evidence="2 3" key="1">
    <citation type="journal article" date="2013" name="PLoS Genet.">
        <title>The genome and development-dependent transcriptomes of Pyronema confluens: a window into fungal evolution.</title>
        <authorList>
            <person name="Traeger S."/>
            <person name="Altegoer F."/>
            <person name="Freitag M."/>
            <person name="Gabaldon T."/>
            <person name="Kempken F."/>
            <person name="Kumar A."/>
            <person name="Marcet-Houben M."/>
            <person name="Poggeler S."/>
            <person name="Stajich J.E."/>
            <person name="Nowrousian M."/>
        </authorList>
    </citation>
    <scope>NUCLEOTIDE SEQUENCE [LARGE SCALE GENOMIC DNA]</scope>
    <source>
        <strain evidence="3">CBS 100304</strain>
        <tissue evidence="2">Vegetative mycelium</tissue>
    </source>
</reference>
<dbReference type="AlphaFoldDB" id="U4L5J7"/>
<accession>U4L5J7</accession>
<dbReference type="Proteomes" id="UP000018144">
    <property type="component" value="Unassembled WGS sequence"/>
</dbReference>
<protein>
    <submittedName>
        <fullName evidence="2">Uncharacterized protein</fullName>
    </submittedName>
</protein>
<feature type="compositionally biased region" description="Basic and acidic residues" evidence="1">
    <location>
        <begin position="13"/>
        <end position="24"/>
    </location>
</feature>
<evidence type="ECO:0000313" key="2">
    <source>
        <dbReference type="EMBL" id="CCX12081.1"/>
    </source>
</evidence>